<feature type="domain" description="RRM" evidence="6">
    <location>
        <begin position="25"/>
        <end position="103"/>
    </location>
</feature>
<evidence type="ECO:0000256" key="3">
    <source>
        <dbReference type="ARBA" id="ARBA00023242"/>
    </source>
</evidence>
<dbReference type="PANTHER" id="PTHR46754">
    <property type="entry name" value="MKI67 FHA DOMAIN-INTERACTING NUCLEOLAR PHOSPHOPROTEIN"/>
    <property type="match status" value="1"/>
</dbReference>
<feature type="region of interest" description="Disordered" evidence="5">
    <location>
        <begin position="208"/>
        <end position="427"/>
    </location>
</feature>
<feature type="compositionally biased region" description="Basic residues" evidence="5">
    <location>
        <begin position="210"/>
        <end position="231"/>
    </location>
</feature>
<evidence type="ECO:0000256" key="2">
    <source>
        <dbReference type="ARBA" id="ARBA00022884"/>
    </source>
</evidence>
<dbReference type="InterPro" id="IPR035979">
    <property type="entry name" value="RBD_domain_sf"/>
</dbReference>
<dbReference type="RefSeq" id="XP_022100504.1">
    <property type="nucleotide sequence ID" value="XM_022244812.1"/>
</dbReference>
<feature type="compositionally biased region" description="Basic and acidic residues" evidence="5">
    <location>
        <begin position="232"/>
        <end position="253"/>
    </location>
</feature>
<reference evidence="8" key="1">
    <citation type="submission" date="2025-08" db="UniProtKB">
        <authorList>
            <consortium name="RefSeq"/>
        </authorList>
    </citation>
    <scope>IDENTIFICATION</scope>
</reference>
<dbReference type="InterPro" id="IPR012677">
    <property type="entry name" value="Nucleotide-bd_a/b_plait_sf"/>
</dbReference>
<keyword evidence="3" id="KW-0539">Nucleus</keyword>
<keyword evidence="2 4" id="KW-0694">RNA-binding</keyword>
<proteinExistence type="predicted"/>
<feature type="compositionally biased region" description="Acidic residues" evidence="5">
    <location>
        <begin position="414"/>
        <end position="426"/>
    </location>
</feature>
<feature type="compositionally biased region" description="Basic and acidic residues" evidence="5">
    <location>
        <begin position="339"/>
        <end position="351"/>
    </location>
</feature>
<dbReference type="Pfam" id="PF00076">
    <property type="entry name" value="RRM_1"/>
    <property type="match status" value="1"/>
</dbReference>
<dbReference type="InterPro" id="IPR000504">
    <property type="entry name" value="RRM_dom"/>
</dbReference>
<dbReference type="Proteomes" id="UP000694845">
    <property type="component" value="Unplaced"/>
</dbReference>
<evidence type="ECO:0000313" key="7">
    <source>
        <dbReference type="Proteomes" id="UP000694845"/>
    </source>
</evidence>
<name>A0A8B7Z4E8_ACAPL</name>
<evidence type="ECO:0000259" key="6">
    <source>
        <dbReference type="PROSITE" id="PS50102"/>
    </source>
</evidence>
<dbReference type="GeneID" id="110984529"/>
<dbReference type="AlphaFoldDB" id="A0A8B7Z4E8"/>
<organism evidence="7 8">
    <name type="scientific">Acanthaster planci</name>
    <name type="common">Crown-of-thorns starfish</name>
    <dbReference type="NCBI Taxonomy" id="133434"/>
    <lineage>
        <taxon>Eukaryota</taxon>
        <taxon>Metazoa</taxon>
        <taxon>Echinodermata</taxon>
        <taxon>Eleutherozoa</taxon>
        <taxon>Asterozoa</taxon>
        <taxon>Asteroidea</taxon>
        <taxon>Valvatacea</taxon>
        <taxon>Valvatida</taxon>
        <taxon>Acanthasteridae</taxon>
        <taxon>Acanthaster</taxon>
    </lineage>
</organism>
<evidence type="ECO:0000256" key="4">
    <source>
        <dbReference type="PROSITE-ProRule" id="PRU00176"/>
    </source>
</evidence>
<evidence type="ECO:0000313" key="8">
    <source>
        <dbReference type="RefSeq" id="XP_022100504.1"/>
    </source>
</evidence>
<sequence length="469" mass="53186">MQGKKTNLRKMADDSEVSADRDEKGVVYLSHIPHGFYEPQMKHFFQQFGKVTRLKLWRSKKSGKSRGFAYVEFEYADVAKIVADTMNNYLMYRKLLKCKFIPKEEVRPGSFSNSHRPFVKPYHRNLSVKRHNSLLTADEARIVKTQQRLVQKEGRRRKKMEKLGIECKLPGYAEEWKSIKKARAIIQEEKRVEALRLKEIEQRKQEALKRAKRKAKQLSLKRKIGKRRRRREAREEAEAKKLPQSSAEEKSPEGGDISEVSPKRKSQDSAASSSSEPDGQPQKKKGRLSTPLSLAKEVATSSSPIQKKKEDKSATLSQRRKSSRLSLRREGKPVASLADKSKLATPKETKASVKSTTATPKTAGKSQAKDSSAAPQACTESHEKLNSPANDRKLRSETKTPRSGRNMKAWETEPSTDEFESSDTTEEEAKVKEFTGIQLSVSEKAAVDTKERGKFQEGISFDGDQLVIF</sequence>
<dbReference type="Gene3D" id="3.30.70.330">
    <property type="match status" value="1"/>
</dbReference>
<dbReference type="GO" id="GO:0003723">
    <property type="term" value="F:RNA binding"/>
    <property type="evidence" value="ECO:0007669"/>
    <property type="project" value="UniProtKB-UniRule"/>
</dbReference>
<evidence type="ECO:0000256" key="5">
    <source>
        <dbReference type="SAM" id="MobiDB-lite"/>
    </source>
</evidence>
<accession>A0A8B7Z4E8</accession>
<dbReference type="KEGG" id="aplc:110984529"/>
<dbReference type="SMART" id="SM00360">
    <property type="entry name" value="RRM"/>
    <property type="match status" value="1"/>
</dbReference>
<keyword evidence="7" id="KW-1185">Reference proteome</keyword>
<dbReference type="CDD" id="cd12307">
    <property type="entry name" value="RRM_NIFK_like"/>
    <property type="match status" value="1"/>
</dbReference>
<dbReference type="PROSITE" id="PS50102">
    <property type="entry name" value="RRM"/>
    <property type="match status" value="1"/>
</dbReference>
<dbReference type="OrthoDB" id="21467at2759"/>
<protein>
    <submittedName>
        <fullName evidence="8">MKI67 FHA domain-interacting nucleolar phosphoprotein-like</fullName>
    </submittedName>
</protein>
<feature type="compositionally biased region" description="Basic and acidic residues" evidence="5">
    <location>
        <begin position="380"/>
        <end position="400"/>
    </location>
</feature>
<gene>
    <name evidence="8" type="primary">LOC110984529</name>
</gene>
<comment type="subcellular location">
    <subcellularLocation>
        <location evidence="1">Nucleus</location>
        <location evidence="1">Nucleolus</location>
    </subcellularLocation>
</comment>
<dbReference type="GO" id="GO:0005730">
    <property type="term" value="C:nucleolus"/>
    <property type="evidence" value="ECO:0007669"/>
    <property type="project" value="UniProtKB-SubCell"/>
</dbReference>
<evidence type="ECO:0000256" key="1">
    <source>
        <dbReference type="ARBA" id="ARBA00004604"/>
    </source>
</evidence>
<dbReference type="SUPFAM" id="SSF54928">
    <property type="entry name" value="RNA-binding domain, RBD"/>
    <property type="match status" value="1"/>
</dbReference>
<dbReference type="OMA" id="ACTESHE"/>